<keyword evidence="4" id="KW-1185">Reference proteome</keyword>
<organism evidence="3 4">
    <name type="scientific">Saxibacter everestensis</name>
    <dbReference type="NCBI Taxonomy" id="2909229"/>
    <lineage>
        <taxon>Bacteria</taxon>
        <taxon>Bacillati</taxon>
        <taxon>Actinomycetota</taxon>
        <taxon>Actinomycetes</taxon>
        <taxon>Micrococcales</taxon>
        <taxon>Brevibacteriaceae</taxon>
        <taxon>Saxibacter</taxon>
    </lineage>
</organism>
<feature type="region of interest" description="Disordered" evidence="1">
    <location>
        <begin position="148"/>
        <end position="227"/>
    </location>
</feature>
<name>A0ABY8QV60_9MICO</name>
<accession>A0ABY8QV60</accession>
<gene>
    <name evidence="3" type="ORF">LWF01_03590</name>
</gene>
<dbReference type="PANTHER" id="PTHR38588">
    <property type="entry name" value="BLL0334 PROTEIN"/>
    <property type="match status" value="1"/>
</dbReference>
<sequence>MELHHRFEVPSPLDKTWRAFNELEGVAPCFPGATLTGVEGDEFSGSVKVKLGPISMVYSGTGRFIERDEANHRVVIEAAGKDRRGNGTAGATVTARLTPSVAGTEVTVDTDMNVTGKPAQFGRGVIQDVSDKLLDRFVACLVTTLPDGERETGVEPGSGGSGPVDARPDSGTVAAGPYSGPIHPGADTSPVDAGPDSGTAGPSPERSPAAGPTPAPTPRRAPEPPAGLDFGATLVPVLLKRYGRGLAVAASIVVAVTLLARRRRRG</sequence>
<dbReference type="Proteomes" id="UP001209083">
    <property type="component" value="Chromosome"/>
</dbReference>
<dbReference type="EMBL" id="CP090958">
    <property type="protein sequence ID" value="WGW12868.1"/>
    <property type="molecule type" value="Genomic_DNA"/>
</dbReference>
<evidence type="ECO:0000256" key="1">
    <source>
        <dbReference type="SAM" id="MobiDB-lite"/>
    </source>
</evidence>
<dbReference type="InterPro" id="IPR010419">
    <property type="entry name" value="CO_DH_gsu"/>
</dbReference>
<evidence type="ECO:0000313" key="3">
    <source>
        <dbReference type="EMBL" id="WGW12868.1"/>
    </source>
</evidence>
<evidence type="ECO:0000256" key="2">
    <source>
        <dbReference type="SAM" id="Phobius"/>
    </source>
</evidence>
<dbReference type="PANTHER" id="PTHR38588:SF1">
    <property type="entry name" value="BLL0334 PROTEIN"/>
    <property type="match status" value="1"/>
</dbReference>
<feature type="compositionally biased region" description="Pro residues" evidence="1">
    <location>
        <begin position="211"/>
        <end position="225"/>
    </location>
</feature>
<keyword evidence="2" id="KW-1133">Transmembrane helix</keyword>
<proteinExistence type="predicted"/>
<keyword evidence="2" id="KW-0812">Transmembrane</keyword>
<protein>
    <submittedName>
        <fullName evidence="3">SRPBCC domain-containing protein</fullName>
    </submittedName>
</protein>
<keyword evidence="2" id="KW-0472">Membrane</keyword>
<dbReference type="Gene3D" id="3.30.530.20">
    <property type="match status" value="1"/>
</dbReference>
<dbReference type="CDD" id="cd07823">
    <property type="entry name" value="SRPBCC_5"/>
    <property type="match status" value="1"/>
</dbReference>
<feature type="transmembrane region" description="Helical" evidence="2">
    <location>
        <begin position="242"/>
        <end position="260"/>
    </location>
</feature>
<dbReference type="InterPro" id="IPR023393">
    <property type="entry name" value="START-like_dom_sf"/>
</dbReference>
<reference evidence="3 4" key="1">
    <citation type="submission" date="2023-05" db="EMBL/GenBank/DDBJ databases">
        <title>Lithophilousrod everest ZFBP1038 complete genpme.</title>
        <authorList>
            <person name="Tian M."/>
        </authorList>
    </citation>
    <scope>NUCLEOTIDE SEQUENCE [LARGE SCALE GENOMIC DNA]</scope>
    <source>
        <strain evidence="3 4">ZFBP1038</strain>
    </source>
</reference>
<dbReference type="Pfam" id="PF06240">
    <property type="entry name" value="COXG"/>
    <property type="match status" value="1"/>
</dbReference>
<dbReference type="RefSeq" id="WP_349639674.1">
    <property type="nucleotide sequence ID" value="NZ_CP090958.1"/>
</dbReference>
<evidence type="ECO:0000313" key="4">
    <source>
        <dbReference type="Proteomes" id="UP001209083"/>
    </source>
</evidence>
<dbReference type="SUPFAM" id="SSF55961">
    <property type="entry name" value="Bet v1-like"/>
    <property type="match status" value="1"/>
</dbReference>